<dbReference type="InterPro" id="IPR002539">
    <property type="entry name" value="MaoC-like_dom"/>
</dbReference>
<organism evidence="4 5">
    <name type="scientific">Taibaiella chishuiensis</name>
    <dbReference type="NCBI Taxonomy" id="1434707"/>
    <lineage>
        <taxon>Bacteria</taxon>
        <taxon>Pseudomonadati</taxon>
        <taxon>Bacteroidota</taxon>
        <taxon>Chitinophagia</taxon>
        <taxon>Chitinophagales</taxon>
        <taxon>Chitinophagaceae</taxon>
        <taxon>Taibaiella</taxon>
    </lineage>
</organism>
<dbReference type="InterPro" id="IPR011966">
    <property type="entry name" value="PaaN-DH"/>
</dbReference>
<accession>A0A2P8CX84</accession>
<evidence type="ECO:0000313" key="5">
    <source>
        <dbReference type="Proteomes" id="UP000240572"/>
    </source>
</evidence>
<dbReference type="RefSeq" id="WP_106524836.1">
    <property type="nucleotide sequence ID" value="NZ_PYGD01000011.1"/>
</dbReference>
<evidence type="ECO:0000259" key="2">
    <source>
        <dbReference type="Pfam" id="PF00171"/>
    </source>
</evidence>
<dbReference type="PANTHER" id="PTHR43111">
    <property type="entry name" value="ALDEHYDE DEHYDROGENASE B-RELATED"/>
    <property type="match status" value="1"/>
</dbReference>
<dbReference type="Gene3D" id="3.40.605.10">
    <property type="entry name" value="Aldehyde Dehydrogenase, Chain A, domain 1"/>
    <property type="match status" value="1"/>
</dbReference>
<dbReference type="GO" id="GO:0016620">
    <property type="term" value="F:oxidoreductase activity, acting on the aldehyde or oxo group of donors, NAD or NADP as acceptor"/>
    <property type="evidence" value="ECO:0007669"/>
    <property type="project" value="InterPro"/>
</dbReference>
<dbReference type="SUPFAM" id="SSF54637">
    <property type="entry name" value="Thioesterase/thiol ester dehydrase-isomerase"/>
    <property type="match status" value="1"/>
</dbReference>
<dbReference type="Proteomes" id="UP000240572">
    <property type="component" value="Unassembled WGS sequence"/>
</dbReference>
<feature type="domain" description="Aldehyde dehydrogenase" evidence="2">
    <location>
        <begin position="14"/>
        <end position="503"/>
    </location>
</feature>
<keyword evidence="4" id="KW-0378">Hydrolase</keyword>
<dbReference type="CDD" id="cd07128">
    <property type="entry name" value="ALDH_MaoC-N"/>
    <property type="match status" value="1"/>
</dbReference>
<dbReference type="NCBIfam" id="NF008868">
    <property type="entry name" value="PRK11903.1"/>
    <property type="match status" value="1"/>
</dbReference>
<dbReference type="InterPro" id="IPR016163">
    <property type="entry name" value="Ald_DH_C"/>
</dbReference>
<protein>
    <submittedName>
        <fullName evidence="4">Oxepin-CoA hydrolase/3-oxo-5,6-dehydrosuberyl-CoA semialdehyde dehydrogenase</fullName>
    </submittedName>
</protein>
<dbReference type="InterPro" id="IPR016162">
    <property type="entry name" value="Ald_DH_N"/>
</dbReference>
<evidence type="ECO:0000259" key="3">
    <source>
        <dbReference type="Pfam" id="PF01575"/>
    </source>
</evidence>
<reference evidence="4 5" key="1">
    <citation type="submission" date="2018-03" db="EMBL/GenBank/DDBJ databases">
        <title>Genomic Encyclopedia of Type Strains, Phase III (KMG-III): the genomes of soil and plant-associated and newly described type strains.</title>
        <authorList>
            <person name="Whitman W."/>
        </authorList>
    </citation>
    <scope>NUCLEOTIDE SEQUENCE [LARGE SCALE GENOMIC DNA]</scope>
    <source>
        <strain evidence="4 5">CGMCC 1.12700</strain>
    </source>
</reference>
<dbReference type="GO" id="GO:0016787">
    <property type="term" value="F:hydrolase activity"/>
    <property type="evidence" value="ECO:0007669"/>
    <property type="project" value="UniProtKB-KW"/>
</dbReference>
<name>A0A2P8CX84_9BACT</name>
<dbReference type="PANTHER" id="PTHR43111:SF1">
    <property type="entry name" value="ALDEHYDE DEHYDROGENASE B-RELATED"/>
    <property type="match status" value="1"/>
</dbReference>
<feature type="domain" description="MaoC-like" evidence="3">
    <location>
        <begin position="545"/>
        <end position="647"/>
    </location>
</feature>
<dbReference type="Pfam" id="PF00171">
    <property type="entry name" value="Aldedh"/>
    <property type="match status" value="1"/>
</dbReference>
<dbReference type="SUPFAM" id="SSF53720">
    <property type="entry name" value="ALDH-like"/>
    <property type="match status" value="1"/>
</dbReference>
<dbReference type="EMBL" id="PYGD01000011">
    <property type="protein sequence ID" value="PSK89593.1"/>
    <property type="molecule type" value="Genomic_DNA"/>
</dbReference>
<dbReference type="Gene3D" id="3.40.309.10">
    <property type="entry name" value="Aldehyde Dehydrogenase, Chain A, domain 2"/>
    <property type="match status" value="1"/>
</dbReference>
<dbReference type="InterPro" id="IPR015590">
    <property type="entry name" value="Aldehyde_DH_dom"/>
</dbReference>
<proteinExistence type="predicted"/>
<evidence type="ECO:0000313" key="4">
    <source>
        <dbReference type="EMBL" id="PSK89593.1"/>
    </source>
</evidence>
<dbReference type="Gene3D" id="3.10.129.10">
    <property type="entry name" value="Hotdog Thioesterase"/>
    <property type="match status" value="1"/>
</dbReference>
<dbReference type="AlphaFoldDB" id="A0A2P8CX84"/>
<sequence length="684" mass="74175">MSLPQLRNYANGQWIAGQGEGETLHNAITGEAIYTASSKGLDFAGMMQYARTKAGPVLRRMTFQERGRMLKALALYLMERKEKYYTISRYTGATRADSWVDIEGGIGNLFANASLRRQFPNEPFYVDGDPAILSKNGTFIGHHIMVPRRGVAIHINAFNFPVWGMLEKIAVNLLAGVPAIVKPATITSFLTEAVVEDIIASGILPEGALQLICGSARGILDFVENGDVVTFTGSASTGKMLKAHPRLIDEAVPFNMEADSLNCSVLGADVKPGMPEFDLFIKEVAREITTKAGQKCTAVRRIIVPAGSVEDVQIALGKRLAGTLIGDPSVEGVRMGALAGMSQKQEVLEKIAELSRSQEIVIGDLDNYELHGADKEKGAFLPPIVFLNNNPFTNTACHDIEAFGPVSTIMPYDTMDEAIELSKLGKGSLVSSIITADDKIAKAYVLEAASMHGRILVLNSDCAKESTGHGSPMPLLVHGGPGRAGGGEEMGGKRGVLHYMQRTAIQGSPTTISHITNVYQQNGRQNETEVHPFRKHFEDLEVGDTLITAKHTVTETDITNFANVSGDNFYAHMDATSLEGTIFEQRVAHGYFVLSKAAGLFVDAKKGPVLLNYGIDEARFTKPVYPGATIGVKLTVKQKVDQEKRSEDDIAKGIVKWLVDVYDETGETVAIATILTMVKKRNQD</sequence>
<gene>
    <name evidence="4" type="ORF">B0I18_111151</name>
</gene>
<keyword evidence="1" id="KW-0560">Oxidoreductase</keyword>
<evidence type="ECO:0000256" key="1">
    <source>
        <dbReference type="ARBA" id="ARBA00023002"/>
    </source>
</evidence>
<dbReference type="InterPro" id="IPR029069">
    <property type="entry name" value="HotDog_dom_sf"/>
</dbReference>
<comment type="caution">
    <text evidence="4">The sequence shown here is derived from an EMBL/GenBank/DDBJ whole genome shotgun (WGS) entry which is preliminary data.</text>
</comment>
<keyword evidence="5" id="KW-1185">Reference proteome</keyword>
<dbReference type="Pfam" id="PF01575">
    <property type="entry name" value="MaoC_dehydratas"/>
    <property type="match status" value="1"/>
</dbReference>
<dbReference type="InterPro" id="IPR016161">
    <property type="entry name" value="Ald_DH/histidinol_DH"/>
</dbReference>
<dbReference type="OrthoDB" id="9801625at2"/>
<dbReference type="NCBIfam" id="TIGR02278">
    <property type="entry name" value="PaaN-DH"/>
    <property type="match status" value="1"/>
</dbReference>